<dbReference type="NCBIfam" id="TIGR01200">
    <property type="entry name" value="GLPGLI"/>
    <property type="match status" value="1"/>
</dbReference>
<evidence type="ECO:0000313" key="2">
    <source>
        <dbReference type="EMBL" id="MCC9034350.1"/>
    </source>
</evidence>
<dbReference type="RefSeq" id="WP_191181656.1">
    <property type="nucleotide sequence ID" value="NZ_JACXXP010000067.1"/>
</dbReference>
<dbReference type="Pfam" id="PF09697">
    <property type="entry name" value="Porph_ging"/>
    <property type="match status" value="1"/>
</dbReference>
<name>A0A9Q3UV98_9FLAO</name>
<gene>
    <name evidence="1" type="ORF">IEW27_22325</name>
    <name evidence="2" type="ORF">LNP80_08765</name>
</gene>
<proteinExistence type="predicted"/>
<dbReference type="EMBL" id="JAJJML010000001">
    <property type="protein sequence ID" value="MCC9034350.1"/>
    <property type="molecule type" value="Genomic_DNA"/>
</dbReference>
<protein>
    <submittedName>
        <fullName evidence="2">GLPGLI family protein</fullName>
    </submittedName>
</protein>
<reference evidence="3" key="2">
    <citation type="submission" date="2023-07" db="EMBL/GenBank/DDBJ databases">
        <title>Description of novel Chryseobacterium sp. strain C-2.</title>
        <authorList>
            <person name="Saticioglu I.B."/>
        </authorList>
    </citation>
    <scope>NUCLEOTIDE SEQUENCE [LARGE SCALE GENOMIC DNA]</scope>
    <source>
        <strain evidence="3">C-2</strain>
    </source>
</reference>
<dbReference type="InterPro" id="IPR005901">
    <property type="entry name" value="GLPGLI"/>
</dbReference>
<sequence length="273" mass="32311">MKNRITVLILFLSGILFSQTHRFIYELEMKTEYKVNKINMALDIDKENVKFYDYDLIELDSVRIATNGEYMTDIESDQLLMRKLGTNKNLEFHELNFDYFVIESEDVMNWKIEKETKTIADNLLQKATTTYGGRKWTAWFSKSIPFQEGPYKFRGLPGLIFELSDDKNDFIYKLVKSKELPGTFNTSNYLENHYGQKPLAVSRKQFHKIKLDYYENPTAMYSQMFKEGNLYIGGELVTTQEQLDSKKKFIQNYLYKSYNPIEIDKAIPYKVNY</sequence>
<reference evidence="2" key="1">
    <citation type="submission" date="2021-11" db="EMBL/GenBank/DDBJ databases">
        <title>Description of novel Chryseobacterium species.</title>
        <authorList>
            <person name="Saticioglu I.B."/>
            <person name="Ay H."/>
            <person name="Altun S."/>
            <person name="Duman M."/>
        </authorList>
    </citation>
    <scope>NUCLEOTIDE SEQUENCE</scope>
    <source>
        <strain evidence="2">C-39</strain>
    </source>
</reference>
<evidence type="ECO:0000313" key="1">
    <source>
        <dbReference type="EMBL" id="MBD3907312.1"/>
    </source>
</evidence>
<accession>A0A9Q3UV98</accession>
<dbReference type="AlphaFoldDB" id="A0A9Q3UV98"/>
<evidence type="ECO:0000313" key="4">
    <source>
        <dbReference type="Proteomes" id="UP001107960"/>
    </source>
</evidence>
<dbReference type="Proteomes" id="UP001107960">
    <property type="component" value="Unassembled WGS sequence"/>
</dbReference>
<comment type="caution">
    <text evidence="2">The sequence shown here is derived from an EMBL/GenBank/DDBJ whole genome shotgun (WGS) entry which is preliminary data.</text>
</comment>
<evidence type="ECO:0000313" key="3">
    <source>
        <dbReference type="Proteomes" id="UP000603715"/>
    </source>
</evidence>
<reference evidence="1" key="3">
    <citation type="submission" date="2024-05" db="EMBL/GenBank/DDBJ databases">
        <title>Description of novel Chryseobacterium sp. strain C-2.</title>
        <authorList>
            <person name="Saticioglu I.B."/>
        </authorList>
    </citation>
    <scope>NUCLEOTIDE SEQUENCE</scope>
    <source>
        <strain evidence="1">C-2</strain>
    </source>
</reference>
<dbReference type="Proteomes" id="UP000603715">
    <property type="component" value="Unassembled WGS sequence"/>
</dbReference>
<organism evidence="2 4">
    <name type="scientific">Chryseobacterium muglaense</name>
    <dbReference type="NCBI Taxonomy" id="2893752"/>
    <lineage>
        <taxon>Bacteria</taxon>
        <taxon>Pseudomonadati</taxon>
        <taxon>Bacteroidota</taxon>
        <taxon>Flavobacteriia</taxon>
        <taxon>Flavobacteriales</taxon>
        <taxon>Weeksellaceae</taxon>
        <taxon>Chryseobacterium group</taxon>
        <taxon>Chryseobacterium</taxon>
    </lineage>
</organism>
<keyword evidence="3" id="KW-1185">Reference proteome</keyword>
<dbReference type="EMBL" id="JACXXP010000067">
    <property type="protein sequence ID" value="MBD3907312.1"/>
    <property type="molecule type" value="Genomic_DNA"/>
</dbReference>